<feature type="transmembrane region" description="Helical" evidence="10">
    <location>
        <begin position="184"/>
        <end position="206"/>
    </location>
</feature>
<dbReference type="AlphaFoldDB" id="A0A7C2MAE1"/>
<keyword evidence="7 10" id="KW-1133">Transmembrane helix</keyword>
<organism evidence="12">
    <name type="scientific">Salinimicrobium catena</name>
    <dbReference type="NCBI Taxonomy" id="390640"/>
    <lineage>
        <taxon>Bacteria</taxon>
        <taxon>Pseudomonadati</taxon>
        <taxon>Bacteroidota</taxon>
        <taxon>Flavobacteriia</taxon>
        <taxon>Flavobacteriales</taxon>
        <taxon>Flavobacteriaceae</taxon>
        <taxon>Salinimicrobium</taxon>
    </lineage>
</organism>
<feature type="transmembrane region" description="Helical" evidence="10">
    <location>
        <begin position="6"/>
        <end position="22"/>
    </location>
</feature>
<keyword evidence="5" id="KW-0630">Potassium</keyword>
<name>A0A7C2MAE1_9FLAO</name>
<dbReference type="Gene3D" id="1.20.1530.20">
    <property type="match status" value="1"/>
</dbReference>
<dbReference type="PANTHER" id="PTHR32507:SF7">
    <property type="entry name" value="K(+)_H(+) ANTIPORTER NHAP2"/>
    <property type="match status" value="1"/>
</dbReference>
<dbReference type="InterPro" id="IPR006037">
    <property type="entry name" value="RCK_C"/>
</dbReference>
<dbReference type="InterPro" id="IPR006153">
    <property type="entry name" value="Cation/H_exchanger_TM"/>
</dbReference>
<dbReference type="GO" id="GO:0006813">
    <property type="term" value="P:potassium ion transport"/>
    <property type="evidence" value="ECO:0007669"/>
    <property type="project" value="UniProtKB-KW"/>
</dbReference>
<feature type="transmembrane region" description="Helical" evidence="10">
    <location>
        <begin position="271"/>
        <end position="293"/>
    </location>
</feature>
<dbReference type="SUPFAM" id="SSF116726">
    <property type="entry name" value="TrkA C-terminal domain-like"/>
    <property type="match status" value="1"/>
</dbReference>
<feature type="transmembrane region" description="Helical" evidence="10">
    <location>
        <begin position="335"/>
        <end position="355"/>
    </location>
</feature>
<dbReference type="InterPro" id="IPR036721">
    <property type="entry name" value="RCK_C_sf"/>
</dbReference>
<keyword evidence="3" id="KW-0050">Antiport</keyword>
<evidence type="ECO:0000313" key="12">
    <source>
        <dbReference type="EMBL" id="HER41280.1"/>
    </source>
</evidence>
<accession>A0A7C2MAE1</accession>
<comment type="subcellular location">
    <subcellularLocation>
        <location evidence="1">Cell membrane</location>
        <topology evidence="1">Multi-pass membrane protein</topology>
    </subcellularLocation>
</comment>
<evidence type="ECO:0000256" key="7">
    <source>
        <dbReference type="ARBA" id="ARBA00022989"/>
    </source>
</evidence>
<dbReference type="PROSITE" id="PS51202">
    <property type="entry name" value="RCK_C"/>
    <property type="match status" value="1"/>
</dbReference>
<protein>
    <submittedName>
        <fullName evidence="12">Potassium/proton antiporter</fullName>
    </submittedName>
</protein>
<keyword evidence="2" id="KW-0813">Transport</keyword>
<comment type="caution">
    <text evidence="12">The sequence shown here is derived from an EMBL/GenBank/DDBJ whole genome shotgun (WGS) entry which is preliminary data.</text>
</comment>
<evidence type="ECO:0000256" key="9">
    <source>
        <dbReference type="ARBA" id="ARBA00023136"/>
    </source>
</evidence>
<evidence type="ECO:0000259" key="11">
    <source>
        <dbReference type="PROSITE" id="PS51202"/>
    </source>
</evidence>
<dbReference type="NCBIfam" id="NF003716">
    <property type="entry name" value="PRK05326.1-3"/>
    <property type="match status" value="1"/>
</dbReference>
<evidence type="ECO:0000256" key="6">
    <source>
        <dbReference type="ARBA" id="ARBA00022692"/>
    </source>
</evidence>
<evidence type="ECO:0000256" key="1">
    <source>
        <dbReference type="ARBA" id="ARBA00004651"/>
    </source>
</evidence>
<feature type="transmembrane region" description="Helical" evidence="10">
    <location>
        <begin position="299"/>
        <end position="323"/>
    </location>
</feature>
<proteinExistence type="predicted"/>
<feature type="domain" description="RCK C-terminal" evidence="11">
    <location>
        <begin position="402"/>
        <end position="486"/>
    </location>
</feature>
<keyword evidence="6 10" id="KW-0812">Transmembrane</keyword>
<keyword evidence="5" id="KW-0633">Potassium transport</keyword>
<gene>
    <name evidence="12" type="ORF">ENO10_08680</name>
</gene>
<dbReference type="Pfam" id="PF02080">
    <property type="entry name" value="TrkA_C"/>
    <property type="match status" value="1"/>
</dbReference>
<dbReference type="GO" id="GO:0005886">
    <property type="term" value="C:plasma membrane"/>
    <property type="evidence" value="ECO:0007669"/>
    <property type="project" value="UniProtKB-SubCell"/>
</dbReference>
<evidence type="ECO:0000256" key="4">
    <source>
        <dbReference type="ARBA" id="ARBA00022475"/>
    </source>
</evidence>
<dbReference type="NCBIfam" id="NF003715">
    <property type="entry name" value="PRK05326.1-2"/>
    <property type="match status" value="1"/>
</dbReference>
<dbReference type="GO" id="GO:1902600">
    <property type="term" value="P:proton transmembrane transport"/>
    <property type="evidence" value="ECO:0007669"/>
    <property type="project" value="InterPro"/>
</dbReference>
<keyword evidence="4" id="KW-1003">Cell membrane</keyword>
<evidence type="ECO:0000256" key="10">
    <source>
        <dbReference type="SAM" id="Phobius"/>
    </source>
</evidence>
<dbReference type="Proteomes" id="UP000885753">
    <property type="component" value="Unassembled WGS sequence"/>
</dbReference>
<dbReference type="Gene3D" id="3.30.70.1450">
    <property type="entry name" value="Regulator of K+ conductance, C-terminal domain"/>
    <property type="match status" value="1"/>
</dbReference>
<dbReference type="GO" id="GO:0008324">
    <property type="term" value="F:monoatomic cation transmembrane transporter activity"/>
    <property type="evidence" value="ECO:0007669"/>
    <property type="project" value="InterPro"/>
</dbReference>
<dbReference type="InterPro" id="IPR038770">
    <property type="entry name" value="Na+/solute_symporter_sf"/>
</dbReference>
<keyword evidence="8" id="KW-0406">Ion transport</keyword>
<dbReference type="Pfam" id="PF00999">
    <property type="entry name" value="Na_H_Exchanger"/>
    <property type="match status" value="1"/>
</dbReference>
<evidence type="ECO:0000256" key="5">
    <source>
        <dbReference type="ARBA" id="ARBA00022538"/>
    </source>
</evidence>
<reference evidence="12" key="1">
    <citation type="journal article" date="2020" name="mSystems">
        <title>Genome- and Community-Level Interaction Insights into Carbon Utilization and Element Cycling Functions of Hydrothermarchaeota in Hydrothermal Sediment.</title>
        <authorList>
            <person name="Zhou Z."/>
            <person name="Liu Y."/>
            <person name="Xu W."/>
            <person name="Pan J."/>
            <person name="Luo Z.H."/>
            <person name="Li M."/>
        </authorList>
    </citation>
    <scope>NUCLEOTIDE SEQUENCE [LARGE SCALE GENOMIC DNA]</scope>
    <source>
        <strain evidence="12">SpSt-1235</strain>
    </source>
</reference>
<feature type="transmembrane region" description="Helical" evidence="10">
    <location>
        <begin position="367"/>
        <end position="390"/>
    </location>
</feature>
<sequence length="495" mass="54233">MDITTENVILIGSLLLLISILAGKTSYRFGVPTLILFLSVGMLAGSEGLGRIQFDDPQLAQFIGIVSLNFILFSGGLDTSWKSIKPVLWQGVSLSTLGVLFTALAVGTFVWAITDFTIYEGLLLGAIVSSTDAAAVFSILRSKNLALKRNLRPVLELESGSNDPMAYFLTIAFLGLVVHQDQSLLSIIPLFLKQILIGLALGFLFGKLSKTIINRISLDFEGLYPVLAVALMFIIFSATDALGGNGFLAVYLSGVYLGNQDLIHKKTVMRFFDGLAWLMQIVLFLTLGLLVYPSHVIEVLGIGMLISGFLILVARPLGVLLSLSFFRMKMRRRWYISWVGLRGAVPIVFATYPLLAGVEKAEMIFNVVFFVSLSSVLVQGTTLTTVAKWLHVALPGKVKPKSPVDTFLSDGAKSLIREITIPAENFSVGKRIVDLHFPRKAIIAMISRNGKFLTPNGATRIEEEDTLIVLMEDNQSVEAVYDSLQLDMDVEVEDE</sequence>
<feature type="transmembrane region" description="Helical" evidence="10">
    <location>
        <begin position="58"/>
        <end position="75"/>
    </location>
</feature>
<dbReference type="EMBL" id="DSEE01000625">
    <property type="protein sequence ID" value="HER41280.1"/>
    <property type="molecule type" value="Genomic_DNA"/>
</dbReference>
<evidence type="ECO:0000256" key="3">
    <source>
        <dbReference type="ARBA" id="ARBA00022449"/>
    </source>
</evidence>
<keyword evidence="9 10" id="KW-0472">Membrane</keyword>
<dbReference type="PANTHER" id="PTHR32507">
    <property type="entry name" value="NA(+)/H(+) ANTIPORTER 1"/>
    <property type="match status" value="1"/>
</dbReference>
<dbReference type="GO" id="GO:0015297">
    <property type="term" value="F:antiporter activity"/>
    <property type="evidence" value="ECO:0007669"/>
    <property type="project" value="UniProtKB-KW"/>
</dbReference>
<feature type="transmembrane region" description="Helical" evidence="10">
    <location>
        <begin position="87"/>
        <end position="112"/>
    </location>
</feature>
<evidence type="ECO:0000256" key="2">
    <source>
        <dbReference type="ARBA" id="ARBA00022448"/>
    </source>
</evidence>
<evidence type="ECO:0000256" key="8">
    <source>
        <dbReference type="ARBA" id="ARBA00023065"/>
    </source>
</evidence>
<feature type="transmembrane region" description="Helical" evidence="10">
    <location>
        <begin position="118"/>
        <end position="140"/>
    </location>
</feature>